<protein>
    <submittedName>
        <fullName evidence="1">Uncharacterized protein</fullName>
    </submittedName>
</protein>
<sequence>MEKIKSNTAKKLAFRSRVTKVVLKLGHSELGTCKSKFPPLPSLFVQLGSRNFVFLLNCWESDLQPATVVSHTFLGLVVLMTHCVGLQLLMCGQLRDIRKLCNCNFK</sequence>
<evidence type="ECO:0000313" key="2">
    <source>
        <dbReference type="Proteomes" id="UP000024635"/>
    </source>
</evidence>
<dbReference type="Proteomes" id="UP000024635">
    <property type="component" value="Unassembled WGS sequence"/>
</dbReference>
<dbReference type="EMBL" id="JARK01001345">
    <property type="protein sequence ID" value="EYC27324.1"/>
    <property type="molecule type" value="Genomic_DNA"/>
</dbReference>
<name>A0A016VI74_9BILA</name>
<evidence type="ECO:0000313" key="1">
    <source>
        <dbReference type="EMBL" id="EYC27324.1"/>
    </source>
</evidence>
<keyword evidence="2" id="KW-1185">Reference proteome</keyword>
<organism evidence="1 2">
    <name type="scientific">Ancylostoma ceylanicum</name>
    <dbReference type="NCBI Taxonomy" id="53326"/>
    <lineage>
        <taxon>Eukaryota</taxon>
        <taxon>Metazoa</taxon>
        <taxon>Ecdysozoa</taxon>
        <taxon>Nematoda</taxon>
        <taxon>Chromadorea</taxon>
        <taxon>Rhabditida</taxon>
        <taxon>Rhabditina</taxon>
        <taxon>Rhabditomorpha</taxon>
        <taxon>Strongyloidea</taxon>
        <taxon>Ancylostomatidae</taxon>
        <taxon>Ancylostomatinae</taxon>
        <taxon>Ancylostoma</taxon>
    </lineage>
</organism>
<proteinExistence type="predicted"/>
<dbReference type="OrthoDB" id="278212at2759"/>
<comment type="caution">
    <text evidence="1">The sequence shown here is derived from an EMBL/GenBank/DDBJ whole genome shotgun (WGS) entry which is preliminary data.</text>
</comment>
<dbReference type="AlphaFoldDB" id="A0A016VI74"/>
<accession>A0A016VI74</accession>
<gene>
    <name evidence="1" type="primary">Acey_s0009.g649</name>
    <name evidence="1" type="ORF">Y032_0009g649</name>
</gene>
<reference evidence="2" key="1">
    <citation type="journal article" date="2015" name="Nat. Genet.">
        <title>The genome and transcriptome of the zoonotic hookworm Ancylostoma ceylanicum identify infection-specific gene families.</title>
        <authorList>
            <person name="Schwarz E.M."/>
            <person name="Hu Y."/>
            <person name="Antoshechkin I."/>
            <person name="Miller M.M."/>
            <person name="Sternberg P.W."/>
            <person name="Aroian R.V."/>
        </authorList>
    </citation>
    <scope>NUCLEOTIDE SEQUENCE</scope>
    <source>
        <strain evidence="2">HY135</strain>
    </source>
</reference>